<comment type="catalytic activity">
    <reaction evidence="13">
        <text>a 1,2-diacyl-sn-glycero-3-phospho-(1D-myo-inositol)(in) = a 1,2-diacyl-sn-glycero-3-phospho-(1D-myo-inositol)(out)</text>
        <dbReference type="Rhea" id="RHEA:38691"/>
        <dbReference type="ChEBI" id="CHEBI:57880"/>
    </reaction>
    <physiologicalReaction direction="left-to-right" evidence="13">
        <dbReference type="Rhea" id="RHEA:38692"/>
    </physiologicalReaction>
</comment>
<evidence type="ECO:0000256" key="15">
    <source>
        <dbReference type="RuleBase" id="RU367059"/>
    </source>
</evidence>
<evidence type="ECO:0000256" key="11">
    <source>
        <dbReference type="ARBA" id="ARBA00023055"/>
    </source>
</evidence>
<comment type="cofactor">
    <cofactor evidence="1">
        <name>heme b</name>
        <dbReference type="ChEBI" id="CHEBI:60344"/>
    </cofactor>
</comment>
<comment type="similarity">
    <text evidence="3 15">Belongs to the SFH5 family.</text>
</comment>
<protein>
    <recommendedName>
        <fullName evidence="15">Phosphatidylinositol transfer protein SFH5</fullName>
        <shortName evidence="15">PITP SFH5</shortName>
    </recommendedName>
</protein>
<evidence type="ECO:0000256" key="6">
    <source>
        <dbReference type="ARBA" id="ARBA00022617"/>
    </source>
</evidence>
<dbReference type="GO" id="GO:0046872">
    <property type="term" value="F:metal ion binding"/>
    <property type="evidence" value="ECO:0007669"/>
    <property type="project" value="UniProtKB-KW"/>
</dbReference>
<evidence type="ECO:0000256" key="12">
    <source>
        <dbReference type="ARBA" id="ARBA00023136"/>
    </source>
</evidence>
<evidence type="ECO:0000256" key="7">
    <source>
        <dbReference type="ARBA" id="ARBA00022723"/>
    </source>
</evidence>
<dbReference type="Gene3D" id="3.40.525.10">
    <property type="entry name" value="CRAL-TRIO lipid binding domain"/>
    <property type="match status" value="1"/>
</dbReference>
<dbReference type="GO" id="GO:0008526">
    <property type="term" value="F:phosphatidylinositol transfer activity"/>
    <property type="evidence" value="ECO:0007669"/>
    <property type="project" value="UniProtKB-UniRule"/>
</dbReference>
<evidence type="ECO:0000256" key="1">
    <source>
        <dbReference type="ARBA" id="ARBA00001970"/>
    </source>
</evidence>
<keyword evidence="18" id="KW-1185">Reference proteome</keyword>
<dbReference type="GO" id="GO:0005829">
    <property type="term" value="C:cytosol"/>
    <property type="evidence" value="ECO:0007669"/>
    <property type="project" value="TreeGrafter"/>
</dbReference>
<proteinExistence type="inferred from homology"/>
<comment type="function">
    <text evidence="14">Non-classical phosphatidylinositol (PtdIns) transfer protein (PITP), which exhibits PtdIns-binding/transfer activity in the absence of detectable PtdCho-binding/transfer activity. Regulates PtdIns(4,5)P2 homeostasis at the plasma membrane. Heme-binding protein that may play a role in organic oxidant-induced stress responses.</text>
</comment>
<evidence type="ECO:0000256" key="14">
    <source>
        <dbReference type="ARBA" id="ARBA00024180"/>
    </source>
</evidence>
<gene>
    <name evidence="17" type="ORF">M378DRAFT_781198</name>
</gene>
<dbReference type="InterPro" id="IPR001251">
    <property type="entry name" value="CRAL-TRIO_dom"/>
</dbReference>
<dbReference type="GO" id="GO:0005886">
    <property type="term" value="C:plasma membrane"/>
    <property type="evidence" value="ECO:0007669"/>
    <property type="project" value="TreeGrafter"/>
</dbReference>
<sequence>MADPVEISTTAVLEPLAVSVPAEVEDEAEPQNPLTQRFTEQEWHALKGFREQLPAMLEDAYEDPKARETPFKIWGITIDPVHPNNDARVSVVLMKFLRARHLSIPDARDMFVSALRWRKIFDIDACIEETFPQDVFGQLGHIYGEDKEGRPIVYNLYGANKDLKTVFGDVQRFLRWRVALQERSVLLLDFINVDQTFQIHDYEGVTLSSRDANSKAAASEATNIFTNYYPELLYRKFFISVPTFLNWIFWAFKPLLPANTVAKMSVVGSGTHAISKALLPYIDEKQLPQRYGGDAEAF</sequence>
<dbReference type="STRING" id="946122.A0A0C2T0M9"/>
<keyword evidence="9 15" id="KW-0492">Microsome</keyword>
<evidence type="ECO:0000256" key="2">
    <source>
        <dbReference type="ARBA" id="ARBA00004406"/>
    </source>
</evidence>
<dbReference type="HOGENOM" id="CLU_045138_0_0_1"/>
<dbReference type="InterPro" id="IPR036865">
    <property type="entry name" value="CRAL-TRIO_dom_sf"/>
</dbReference>
<dbReference type="GO" id="GO:0005789">
    <property type="term" value="C:endoplasmic reticulum membrane"/>
    <property type="evidence" value="ECO:0007669"/>
    <property type="project" value="UniProtKB-SubCell"/>
</dbReference>
<accession>A0A0C2T0M9</accession>
<dbReference type="PANTHER" id="PTHR47669">
    <property type="entry name" value="PHOSPHATIDYLINOSITOL TRANSFER PROTEIN SFH5"/>
    <property type="match status" value="1"/>
</dbReference>
<dbReference type="CDD" id="cd00170">
    <property type="entry name" value="SEC14"/>
    <property type="match status" value="1"/>
</dbReference>
<dbReference type="InterPro" id="IPR042938">
    <property type="entry name" value="Sfh5"/>
</dbReference>
<reference evidence="17 18" key="1">
    <citation type="submission" date="2014-04" db="EMBL/GenBank/DDBJ databases">
        <title>Evolutionary Origins and Diversification of the Mycorrhizal Mutualists.</title>
        <authorList>
            <consortium name="DOE Joint Genome Institute"/>
            <consortium name="Mycorrhizal Genomics Consortium"/>
            <person name="Kohler A."/>
            <person name="Kuo A."/>
            <person name="Nagy L.G."/>
            <person name="Floudas D."/>
            <person name="Copeland A."/>
            <person name="Barry K.W."/>
            <person name="Cichocki N."/>
            <person name="Veneault-Fourrey C."/>
            <person name="LaButti K."/>
            <person name="Lindquist E.A."/>
            <person name="Lipzen A."/>
            <person name="Lundell T."/>
            <person name="Morin E."/>
            <person name="Murat C."/>
            <person name="Riley R."/>
            <person name="Ohm R."/>
            <person name="Sun H."/>
            <person name="Tunlid A."/>
            <person name="Henrissat B."/>
            <person name="Grigoriev I.V."/>
            <person name="Hibbett D.S."/>
            <person name="Martin F."/>
        </authorList>
    </citation>
    <scope>NUCLEOTIDE SEQUENCE [LARGE SCALE GENOMIC DNA]</scope>
    <source>
        <strain evidence="17 18">Koide BX008</strain>
    </source>
</reference>
<dbReference type="InterPro" id="IPR036273">
    <property type="entry name" value="CRAL/TRIO_N_dom_sf"/>
</dbReference>
<evidence type="ECO:0000256" key="13">
    <source>
        <dbReference type="ARBA" id="ARBA00024146"/>
    </source>
</evidence>
<dbReference type="AlphaFoldDB" id="A0A0C2T0M9"/>
<evidence type="ECO:0000256" key="3">
    <source>
        <dbReference type="ARBA" id="ARBA00006667"/>
    </source>
</evidence>
<evidence type="ECO:0000256" key="4">
    <source>
        <dbReference type="ARBA" id="ARBA00022448"/>
    </source>
</evidence>
<feature type="domain" description="CRAL-TRIO" evidence="16">
    <location>
        <begin position="123"/>
        <end position="298"/>
    </location>
</feature>
<evidence type="ECO:0000256" key="5">
    <source>
        <dbReference type="ARBA" id="ARBA00022490"/>
    </source>
</evidence>
<comment type="subcellular location">
    <subcellularLocation>
        <location evidence="15">Cytoplasm</location>
    </subcellularLocation>
    <subcellularLocation>
        <location evidence="2 15">Endoplasmic reticulum membrane</location>
        <topology evidence="2 15">Peripheral membrane protein</topology>
    </subcellularLocation>
    <subcellularLocation>
        <location evidence="15">Microsome membrane</location>
        <topology evidence="15">Peripheral membrane protein</topology>
    </subcellularLocation>
</comment>
<keyword evidence="4 15" id="KW-0813">Transport</keyword>
<dbReference type="GO" id="GO:0032541">
    <property type="term" value="C:cortical endoplasmic reticulum"/>
    <property type="evidence" value="ECO:0007669"/>
    <property type="project" value="TreeGrafter"/>
</dbReference>
<dbReference type="InParanoid" id="A0A0C2T0M9"/>
<keyword evidence="11 15" id="KW-0445">Lipid transport</keyword>
<evidence type="ECO:0000259" key="16">
    <source>
        <dbReference type="PROSITE" id="PS50191"/>
    </source>
</evidence>
<dbReference type="PROSITE" id="PS50191">
    <property type="entry name" value="CRAL_TRIO"/>
    <property type="match status" value="1"/>
</dbReference>
<name>A0A0C2T0M9_AMAMK</name>
<keyword evidence="12 15" id="KW-0472">Membrane</keyword>
<keyword evidence="7" id="KW-0479">Metal-binding</keyword>
<dbReference type="Pfam" id="PF00650">
    <property type="entry name" value="CRAL_TRIO"/>
    <property type="match status" value="1"/>
</dbReference>
<keyword evidence="8 15" id="KW-0256">Endoplasmic reticulum</keyword>
<evidence type="ECO:0000256" key="8">
    <source>
        <dbReference type="ARBA" id="ARBA00022824"/>
    </source>
</evidence>
<dbReference type="Proteomes" id="UP000054549">
    <property type="component" value="Unassembled WGS sequence"/>
</dbReference>
<dbReference type="PANTHER" id="PTHR47669:SF1">
    <property type="entry name" value="PHOSPHATIDYLINOSITOL TRANSFER PROTEIN SFH5"/>
    <property type="match status" value="1"/>
</dbReference>
<dbReference type="SMART" id="SM00516">
    <property type="entry name" value="SEC14"/>
    <property type="match status" value="1"/>
</dbReference>
<keyword evidence="6" id="KW-0349">Heme</keyword>
<keyword evidence="5 15" id="KW-0963">Cytoplasm</keyword>
<dbReference type="EMBL" id="KN818226">
    <property type="protein sequence ID" value="KIL69365.1"/>
    <property type="molecule type" value="Genomic_DNA"/>
</dbReference>
<evidence type="ECO:0000313" key="17">
    <source>
        <dbReference type="EMBL" id="KIL69365.1"/>
    </source>
</evidence>
<dbReference type="GO" id="GO:0017157">
    <property type="term" value="P:regulation of exocytosis"/>
    <property type="evidence" value="ECO:0007669"/>
    <property type="project" value="TreeGrafter"/>
</dbReference>
<organism evidence="17 18">
    <name type="scientific">Amanita muscaria (strain Koide BX008)</name>
    <dbReference type="NCBI Taxonomy" id="946122"/>
    <lineage>
        <taxon>Eukaryota</taxon>
        <taxon>Fungi</taxon>
        <taxon>Dikarya</taxon>
        <taxon>Basidiomycota</taxon>
        <taxon>Agaricomycotina</taxon>
        <taxon>Agaricomycetes</taxon>
        <taxon>Agaricomycetidae</taxon>
        <taxon>Agaricales</taxon>
        <taxon>Pluteineae</taxon>
        <taxon>Amanitaceae</taxon>
        <taxon>Amanita</taxon>
    </lineage>
</organism>
<evidence type="ECO:0000256" key="9">
    <source>
        <dbReference type="ARBA" id="ARBA00022848"/>
    </source>
</evidence>
<dbReference type="SUPFAM" id="SSF46938">
    <property type="entry name" value="CRAL/TRIO N-terminal domain"/>
    <property type="match status" value="1"/>
</dbReference>
<dbReference type="SUPFAM" id="SSF52087">
    <property type="entry name" value="CRAL/TRIO domain"/>
    <property type="match status" value="1"/>
</dbReference>
<keyword evidence="10" id="KW-0408">Iron</keyword>
<dbReference type="OrthoDB" id="75724at2759"/>
<dbReference type="GO" id="GO:0043001">
    <property type="term" value="P:Golgi to plasma membrane protein transport"/>
    <property type="evidence" value="ECO:0007669"/>
    <property type="project" value="TreeGrafter"/>
</dbReference>
<evidence type="ECO:0000256" key="10">
    <source>
        <dbReference type="ARBA" id="ARBA00023004"/>
    </source>
</evidence>
<evidence type="ECO:0000313" key="18">
    <source>
        <dbReference type="Proteomes" id="UP000054549"/>
    </source>
</evidence>